<feature type="DNA-binding region" description="H-T-H motif" evidence="4">
    <location>
        <begin position="41"/>
        <end position="60"/>
    </location>
</feature>
<feature type="DNA-binding region" description="H-T-H motif" evidence="4">
    <location>
        <begin position="237"/>
        <end position="256"/>
    </location>
</feature>
<dbReference type="GO" id="GO:0045892">
    <property type="term" value="P:negative regulation of DNA-templated transcription"/>
    <property type="evidence" value="ECO:0007669"/>
    <property type="project" value="UniProtKB-ARBA"/>
</dbReference>
<keyword evidence="7" id="KW-1185">Reference proteome</keyword>
<dbReference type="GO" id="GO:0003700">
    <property type="term" value="F:DNA-binding transcription factor activity"/>
    <property type="evidence" value="ECO:0007669"/>
    <property type="project" value="TreeGrafter"/>
</dbReference>
<evidence type="ECO:0000256" key="2">
    <source>
        <dbReference type="ARBA" id="ARBA00023125"/>
    </source>
</evidence>
<dbReference type="Gene3D" id="1.10.357.10">
    <property type="entry name" value="Tetracycline Repressor, domain 2"/>
    <property type="match status" value="2"/>
</dbReference>
<evidence type="ECO:0000256" key="3">
    <source>
        <dbReference type="ARBA" id="ARBA00023163"/>
    </source>
</evidence>
<keyword evidence="3" id="KW-0804">Transcription</keyword>
<dbReference type="PRINTS" id="PR00455">
    <property type="entry name" value="HTHTETR"/>
</dbReference>
<sequence>MAVPSPRGSGPGTRLRPAERRRQLVDVATGLFLDRGYGNVSVSDIARAAGISGPSFYRHFPDKESILAAAMRSAVDEMATITERVLARRGASFDDLAAAVFAMAVSTPGPLALWRWNRRHLTAEQAHEMIAASESVLGSWTEALRRDHPEITDDDARVLSWAVLAVGGSVPPSRGRIGIRRYRGDLETIAQRVLRAAPSKAPVLPAPPARRAPVLRSDEILDAASELFFSRGYSTVSMDDIGAAVGISGPSVYGHFPSKGSILVGIVARARAALEIGVVGAAAASDGDPALELRALVRSYAANLVTSTDLAVAFTVGREVVIESGGEVLLVSQKAYVARWVALLSAASDGAGSGAAAGGDGALDPAGARIAVGAALTIANDFARTRRLRRRPRFYDELVFLVDAALGI</sequence>
<evidence type="ECO:0000313" key="7">
    <source>
        <dbReference type="Proteomes" id="UP000582646"/>
    </source>
</evidence>
<organism evidence="6 7">
    <name type="scientific">Tsukamurella spumae</name>
    <dbReference type="NCBI Taxonomy" id="44753"/>
    <lineage>
        <taxon>Bacteria</taxon>
        <taxon>Bacillati</taxon>
        <taxon>Actinomycetota</taxon>
        <taxon>Actinomycetes</taxon>
        <taxon>Mycobacteriales</taxon>
        <taxon>Tsukamurellaceae</taxon>
        <taxon>Tsukamurella</taxon>
    </lineage>
</organism>
<dbReference type="InterPro" id="IPR023772">
    <property type="entry name" value="DNA-bd_HTH_TetR-type_CS"/>
</dbReference>
<evidence type="ECO:0000256" key="1">
    <source>
        <dbReference type="ARBA" id="ARBA00023015"/>
    </source>
</evidence>
<evidence type="ECO:0000259" key="5">
    <source>
        <dbReference type="PROSITE" id="PS50977"/>
    </source>
</evidence>
<dbReference type="Proteomes" id="UP000582646">
    <property type="component" value="Unassembled WGS sequence"/>
</dbReference>
<feature type="domain" description="HTH tetR-type" evidence="5">
    <location>
        <begin position="214"/>
        <end position="274"/>
    </location>
</feature>
<keyword evidence="2 4" id="KW-0238">DNA-binding</keyword>
<comment type="caution">
    <text evidence="6">The sequence shown here is derived from an EMBL/GenBank/DDBJ whole genome shotgun (WGS) entry which is preliminary data.</text>
</comment>
<dbReference type="FunFam" id="1.10.10.60:FF:000141">
    <property type="entry name" value="TetR family transcriptional regulator"/>
    <property type="match status" value="2"/>
</dbReference>
<dbReference type="PANTHER" id="PTHR30055:SF234">
    <property type="entry name" value="HTH-TYPE TRANSCRIPTIONAL REGULATOR BETI"/>
    <property type="match status" value="1"/>
</dbReference>
<evidence type="ECO:0000256" key="4">
    <source>
        <dbReference type="PROSITE-ProRule" id="PRU00335"/>
    </source>
</evidence>
<dbReference type="GO" id="GO:0000976">
    <property type="term" value="F:transcription cis-regulatory region binding"/>
    <property type="evidence" value="ECO:0007669"/>
    <property type="project" value="TreeGrafter"/>
</dbReference>
<proteinExistence type="predicted"/>
<dbReference type="EMBL" id="JAAXOQ010000014">
    <property type="protein sequence ID" value="NKY19049.1"/>
    <property type="molecule type" value="Genomic_DNA"/>
</dbReference>
<feature type="domain" description="HTH tetR-type" evidence="5">
    <location>
        <begin position="18"/>
        <end position="78"/>
    </location>
</feature>
<dbReference type="InterPro" id="IPR009057">
    <property type="entry name" value="Homeodomain-like_sf"/>
</dbReference>
<accession>A0A846X3Z4</accession>
<dbReference type="InterPro" id="IPR050109">
    <property type="entry name" value="HTH-type_TetR-like_transc_reg"/>
</dbReference>
<dbReference type="Gene3D" id="1.10.10.60">
    <property type="entry name" value="Homeodomain-like"/>
    <property type="match status" value="2"/>
</dbReference>
<dbReference type="PROSITE" id="PS50977">
    <property type="entry name" value="HTH_TETR_2"/>
    <property type="match status" value="2"/>
</dbReference>
<keyword evidence="1" id="KW-0805">Transcription regulation</keyword>
<reference evidence="6 7" key="1">
    <citation type="submission" date="2020-04" db="EMBL/GenBank/DDBJ databases">
        <title>MicrobeNet Type strains.</title>
        <authorList>
            <person name="Nicholson A.C."/>
        </authorList>
    </citation>
    <scope>NUCLEOTIDE SEQUENCE [LARGE SCALE GENOMIC DNA]</scope>
    <source>
        <strain evidence="6 7">DSM 44113</strain>
    </source>
</reference>
<protein>
    <submittedName>
        <fullName evidence="6">TetR/AcrR family transcriptional regulator</fullName>
    </submittedName>
</protein>
<dbReference type="SUPFAM" id="SSF46689">
    <property type="entry name" value="Homeodomain-like"/>
    <property type="match status" value="2"/>
</dbReference>
<dbReference type="Pfam" id="PF00440">
    <property type="entry name" value="TetR_N"/>
    <property type="match status" value="2"/>
</dbReference>
<dbReference type="PROSITE" id="PS01081">
    <property type="entry name" value="HTH_TETR_1"/>
    <property type="match status" value="2"/>
</dbReference>
<dbReference type="RefSeq" id="WP_168546063.1">
    <property type="nucleotide sequence ID" value="NZ_BAAAKS010000003.1"/>
</dbReference>
<gene>
    <name evidence="6" type="ORF">HF999_11795</name>
</gene>
<dbReference type="PANTHER" id="PTHR30055">
    <property type="entry name" value="HTH-TYPE TRANSCRIPTIONAL REGULATOR RUTR"/>
    <property type="match status" value="1"/>
</dbReference>
<dbReference type="InterPro" id="IPR001647">
    <property type="entry name" value="HTH_TetR"/>
</dbReference>
<dbReference type="AlphaFoldDB" id="A0A846X3Z4"/>
<name>A0A846X3Z4_9ACTN</name>
<evidence type="ECO:0000313" key="6">
    <source>
        <dbReference type="EMBL" id="NKY19049.1"/>
    </source>
</evidence>